<dbReference type="InterPro" id="IPR044974">
    <property type="entry name" value="Disease_R_plants"/>
</dbReference>
<dbReference type="PANTHER" id="PTHR11017">
    <property type="entry name" value="LEUCINE-RICH REPEAT-CONTAINING PROTEIN"/>
    <property type="match status" value="1"/>
</dbReference>
<dbReference type="Pfam" id="PF07725">
    <property type="entry name" value="LRR_3"/>
    <property type="match status" value="1"/>
</dbReference>
<keyword evidence="2" id="KW-0677">Repeat</keyword>
<keyword evidence="1" id="KW-0433">Leucine-rich repeat</keyword>
<dbReference type="AlphaFoldDB" id="A0AAQ3N8S9"/>
<dbReference type="SUPFAM" id="SSF52058">
    <property type="entry name" value="L domain-like"/>
    <property type="match status" value="1"/>
</dbReference>
<proteinExistence type="predicted"/>
<dbReference type="EMBL" id="CP144694">
    <property type="protein sequence ID" value="WVZ04465.1"/>
    <property type="molecule type" value="Genomic_DNA"/>
</dbReference>
<dbReference type="InterPro" id="IPR001611">
    <property type="entry name" value="Leu-rich_rpt"/>
</dbReference>
<dbReference type="Proteomes" id="UP001374535">
    <property type="component" value="Chromosome 7"/>
</dbReference>
<evidence type="ECO:0000313" key="3">
    <source>
        <dbReference type="EMBL" id="WVZ04465.1"/>
    </source>
</evidence>
<evidence type="ECO:0000313" key="4">
    <source>
        <dbReference type="Proteomes" id="UP001374535"/>
    </source>
</evidence>
<organism evidence="3 4">
    <name type="scientific">Vigna mungo</name>
    <name type="common">Black gram</name>
    <name type="synonym">Phaseolus mungo</name>
    <dbReference type="NCBI Taxonomy" id="3915"/>
    <lineage>
        <taxon>Eukaryota</taxon>
        <taxon>Viridiplantae</taxon>
        <taxon>Streptophyta</taxon>
        <taxon>Embryophyta</taxon>
        <taxon>Tracheophyta</taxon>
        <taxon>Spermatophyta</taxon>
        <taxon>Magnoliopsida</taxon>
        <taxon>eudicotyledons</taxon>
        <taxon>Gunneridae</taxon>
        <taxon>Pentapetalae</taxon>
        <taxon>rosids</taxon>
        <taxon>fabids</taxon>
        <taxon>Fabales</taxon>
        <taxon>Fabaceae</taxon>
        <taxon>Papilionoideae</taxon>
        <taxon>50 kb inversion clade</taxon>
        <taxon>NPAAA clade</taxon>
        <taxon>indigoferoid/millettioid clade</taxon>
        <taxon>Phaseoleae</taxon>
        <taxon>Vigna</taxon>
    </lineage>
</organism>
<keyword evidence="4" id="KW-1185">Reference proteome</keyword>
<dbReference type="InterPro" id="IPR032675">
    <property type="entry name" value="LRR_dom_sf"/>
</dbReference>
<dbReference type="PANTHER" id="PTHR11017:SF259">
    <property type="entry name" value="ADP-RIBOSYL CYCLASE_CYCLIC ADP-RIBOSE HYDROLASE"/>
    <property type="match status" value="1"/>
</dbReference>
<dbReference type="PROSITE" id="PS51450">
    <property type="entry name" value="LRR"/>
    <property type="match status" value="1"/>
</dbReference>
<gene>
    <name evidence="3" type="ORF">V8G54_025271</name>
</gene>
<evidence type="ECO:0000256" key="1">
    <source>
        <dbReference type="ARBA" id="ARBA00022614"/>
    </source>
</evidence>
<sequence>MSKGYHFSGSLSHLSNELGYLTWKNYPFECLPQSFQSHKLVELKLRESSIERLWSDTKVLLNLKRLDLSYSKKLVEMPEVTEALNLEVIDLERCIQLRKLSPSIGLLGKLTILNLKYCKNLVSLPNSMLDLNSLEYLSVSRCSNLFKNELLGQARNNEHLKKLCLVKGRINSHSTSPSMKKMLLWTLDLLYSKAQRESVNCLLSSSPTLSCLRELDLGFCNLVKSPDVIGNLRCLEKLNLKGNNFVTLPNLKDLFRLYYLNLQHCRLPKNFESFTDRIIEDDEHMAGLIIFNCPEIVEMERCTNMSVSWMLQIVQAKCLTSNLFRPSVESIIPGSEIPMWFNNQLVSIDNSIIIDASPVMHDNNWVGVVCCAIFNAGVS</sequence>
<name>A0AAQ3N8S9_VIGMU</name>
<dbReference type="InterPro" id="IPR011713">
    <property type="entry name" value="Leu-rich_rpt_3"/>
</dbReference>
<evidence type="ECO:0000256" key="2">
    <source>
        <dbReference type="ARBA" id="ARBA00022737"/>
    </source>
</evidence>
<accession>A0AAQ3N8S9</accession>
<reference evidence="3 4" key="1">
    <citation type="journal article" date="2023" name="Life. Sci Alliance">
        <title>Evolutionary insights into 3D genome organization and epigenetic landscape of Vigna mungo.</title>
        <authorList>
            <person name="Junaid A."/>
            <person name="Singh B."/>
            <person name="Bhatia S."/>
        </authorList>
    </citation>
    <scope>NUCLEOTIDE SEQUENCE [LARGE SCALE GENOMIC DNA]</scope>
    <source>
        <strain evidence="3">Urdbean</strain>
    </source>
</reference>
<dbReference type="Pfam" id="PF00560">
    <property type="entry name" value="LRR_1"/>
    <property type="match status" value="1"/>
</dbReference>
<feature type="non-terminal residue" evidence="3">
    <location>
        <position position="1"/>
    </location>
</feature>
<dbReference type="GO" id="GO:0006952">
    <property type="term" value="P:defense response"/>
    <property type="evidence" value="ECO:0007669"/>
    <property type="project" value="InterPro"/>
</dbReference>
<dbReference type="Gene3D" id="3.80.10.10">
    <property type="entry name" value="Ribonuclease Inhibitor"/>
    <property type="match status" value="2"/>
</dbReference>
<protein>
    <submittedName>
        <fullName evidence="3">Uncharacterized protein</fullName>
    </submittedName>
</protein>